<protein>
    <submittedName>
        <fullName evidence="2">Unnamed protein product</fullName>
    </submittedName>
</protein>
<dbReference type="AlphaFoldDB" id="A0A9W6YIP8"/>
<sequence length="127" mass="13067">MVIWWHNLRNGVAATWIEGGISELRDPGSCALASIEPPGPVSGNTPPDAEVGKTEGPQAISVDRATALQTLDLLPSGQGSSSGMPVVVEIPPGEPSDITVRVVGVPATESHNDGRTFLQDGLCSGLT</sequence>
<evidence type="ECO:0000313" key="3">
    <source>
        <dbReference type="Proteomes" id="UP001165121"/>
    </source>
</evidence>
<name>A0A9W6YIP8_9STRA</name>
<gene>
    <name evidence="2" type="ORF">Pfra01_002815500</name>
</gene>
<evidence type="ECO:0000313" key="2">
    <source>
        <dbReference type="EMBL" id="GMF64368.1"/>
    </source>
</evidence>
<comment type="caution">
    <text evidence="2">The sequence shown here is derived from an EMBL/GenBank/DDBJ whole genome shotgun (WGS) entry which is preliminary data.</text>
</comment>
<feature type="region of interest" description="Disordered" evidence="1">
    <location>
        <begin position="31"/>
        <end position="57"/>
    </location>
</feature>
<accession>A0A9W6YIP8</accession>
<keyword evidence="3" id="KW-1185">Reference proteome</keyword>
<reference evidence="2" key="1">
    <citation type="submission" date="2023-04" db="EMBL/GenBank/DDBJ databases">
        <title>Phytophthora fragariaefolia NBRC 109709.</title>
        <authorList>
            <person name="Ichikawa N."/>
            <person name="Sato H."/>
            <person name="Tonouchi N."/>
        </authorList>
    </citation>
    <scope>NUCLEOTIDE SEQUENCE</scope>
    <source>
        <strain evidence="2">NBRC 109709</strain>
    </source>
</reference>
<evidence type="ECO:0000256" key="1">
    <source>
        <dbReference type="SAM" id="MobiDB-lite"/>
    </source>
</evidence>
<dbReference type="EMBL" id="BSXT01007918">
    <property type="protein sequence ID" value="GMF64368.1"/>
    <property type="molecule type" value="Genomic_DNA"/>
</dbReference>
<feature type="region of interest" description="Disordered" evidence="1">
    <location>
        <begin position="73"/>
        <end position="95"/>
    </location>
</feature>
<proteinExistence type="predicted"/>
<dbReference type="Proteomes" id="UP001165121">
    <property type="component" value="Unassembled WGS sequence"/>
</dbReference>
<organism evidence="2 3">
    <name type="scientific">Phytophthora fragariaefolia</name>
    <dbReference type="NCBI Taxonomy" id="1490495"/>
    <lineage>
        <taxon>Eukaryota</taxon>
        <taxon>Sar</taxon>
        <taxon>Stramenopiles</taxon>
        <taxon>Oomycota</taxon>
        <taxon>Peronosporomycetes</taxon>
        <taxon>Peronosporales</taxon>
        <taxon>Peronosporaceae</taxon>
        <taxon>Phytophthora</taxon>
    </lineage>
</organism>